<dbReference type="GO" id="GO:0005737">
    <property type="term" value="C:cytoplasm"/>
    <property type="evidence" value="ECO:0007669"/>
    <property type="project" value="UniProtKB-SubCell"/>
</dbReference>
<reference evidence="5" key="1">
    <citation type="submission" date="2020-02" db="EMBL/GenBank/DDBJ databases">
        <authorList>
            <person name="Meier V. D."/>
        </authorList>
    </citation>
    <scope>NUCLEOTIDE SEQUENCE</scope>
    <source>
        <strain evidence="5">AVDCRST_MAG81</strain>
    </source>
</reference>
<evidence type="ECO:0000313" key="5">
    <source>
        <dbReference type="EMBL" id="CAA9550999.1"/>
    </source>
</evidence>
<gene>
    <name evidence="3" type="primary">glk</name>
    <name evidence="5" type="ORF">AVDCRST_MAG81-1889</name>
</gene>
<dbReference type="PANTHER" id="PTHR47363">
    <property type="entry name" value="GLUCOKINASE"/>
    <property type="match status" value="1"/>
</dbReference>
<dbReference type="EMBL" id="CADCWO010000001">
    <property type="protein sequence ID" value="CAA9550999.1"/>
    <property type="molecule type" value="Genomic_DNA"/>
</dbReference>
<comment type="subcellular location">
    <subcellularLocation>
        <location evidence="3">Cytoplasm</location>
    </subcellularLocation>
</comment>
<dbReference type="HAMAP" id="MF_00524">
    <property type="entry name" value="Glucokinase"/>
    <property type="match status" value="1"/>
</dbReference>
<protein>
    <recommendedName>
        <fullName evidence="3">Glucokinase</fullName>
        <ecNumber evidence="3">2.7.1.2</ecNumber>
    </recommendedName>
    <alternativeName>
        <fullName evidence="3">Glucose kinase</fullName>
    </alternativeName>
</protein>
<dbReference type="GO" id="GO:0006096">
    <property type="term" value="P:glycolytic process"/>
    <property type="evidence" value="ECO:0007669"/>
    <property type="project" value="UniProtKB-UniRule"/>
</dbReference>
<dbReference type="Pfam" id="PF02685">
    <property type="entry name" value="Glucokinase"/>
    <property type="match status" value="1"/>
</dbReference>
<dbReference type="AlphaFoldDB" id="A0A6J4UJW7"/>
<keyword evidence="3" id="KW-0963">Cytoplasm</keyword>
<keyword evidence="1 3" id="KW-0808">Transferase</keyword>
<evidence type="ECO:0000256" key="1">
    <source>
        <dbReference type="ARBA" id="ARBA00022679"/>
    </source>
</evidence>
<accession>A0A6J4UJW7</accession>
<dbReference type="Gene3D" id="3.30.420.40">
    <property type="match status" value="1"/>
</dbReference>
<comment type="similarity">
    <text evidence="3 4">Belongs to the bacterial glucokinase family.</text>
</comment>
<dbReference type="NCBIfam" id="NF001415">
    <property type="entry name" value="PRK00292.1-2"/>
    <property type="match status" value="1"/>
</dbReference>
<proteinExistence type="inferred from homology"/>
<dbReference type="SUPFAM" id="SSF53067">
    <property type="entry name" value="Actin-like ATPase domain"/>
    <property type="match status" value="1"/>
</dbReference>
<name>A0A6J4UJW7_9CYAN</name>
<dbReference type="GO" id="GO:0004340">
    <property type="term" value="F:glucokinase activity"/>
    <property type="evidence" value="ECO:0007669"/>
    <property type="project" value="UniProtKB-UniRule"/>
</dbReference>
<dbReference type="NCBIfam" id="TIGR00749">
    <property type="entry name" value="glk"/>
    <property type="match status" value="1"/>
</dbReference>
<evidence type="ECO:0000256" key="3">
    <source>
        <dbReference type="HAMAP-Rule" id="MF_00524"/>
    </source>
</evidence>
<evidence type="ECO:0000256" key="2">
    <source>
        <dbReference type="ARBA" id="ARBA00022777"/>
    </source>
</evidence>
<dbReference type="PANTHER" id="PTHR47363:SF1">
    <property type="entry name" value="GLUCOKINASE"/>
    <property type="match status" value="1"/>
</dbReference>
<dbReference type="InterPro" id="IPR043129">
    <property type="entry name" value="ATPase_NBD"/>
</dbReference>
<keyword evidence="3" id="KW-0547">Nucleotide-binding</keyword>
<evidence type="ECO:0000256" key="4">
    <source>
        <dbReference type="RuleBase" id="RU004046"/>
    </source>
</evidence>
<dbReference type="Gene3D" id="3.40.367.20">
    <property type="match status" value="1"/>
</dbReference>
<organism evidence="5">
    <name type="scientific">uncultured Synechococcales cyanobacterium</name>
    <dbReference type="NCBI Taxonomy" id="1936017"/>
    <lineage>
        <taxon>Bacteria</taxon>
        <taxon>Bacillati</taxon>
        <taxon>Cyanobacteriota</taxon>
        <taxon>Cyanophyceae</taxon>
        <taxon>Synechococcales</taxon>
        <taxon>environmental samples</taxon>
    </lineage>
</organism>
<feature type="binding site" evidence="3">
    <location>
        <begin position="7"/>
        <end position="12"/>
    </location>
    <ligand>
        <name>ATP</name>
        <dbReference type="ChEBI" id="CHEBI:30616"/>
    </ligand>
</feature>
<dbReference type="GO" id="GO:0005536">
    <property type="term" value="F:D-glucose binding"/>
    <property type="evidence" value="ECO:0007669"/>
    <property type="project" value="InterPro"/>
</dbReference>
<dbReference type="EC" id="2.7.1.2" evidence="3"/>
<comment type="catalytic activity">
    <reaction evidence="3">
        <text>D-glucose + ATP = D-glucose 6-phosphate + ADP + H(+)</text>
        <dbReference type="Rhea" id="RHEA:17825"/>
        <dbReference type="ChEBI" id="CHEBI:4167"/>
        <dbReference type="ChEBI" id="CHEBI:15378"/>
        <dbReference type="ChEBI" id="CHEBI:30616"/>
        <dbReference type="ChEBI" id="CHEBI:61548"/>
        <dbReference type="ChEBI" id="CHEBI:456216"/>
        <dbReference type="EC" id="2.7.1.2"/>
    </reaction>
</comment>
<keyword evidence="3" id="KW-0067">ATP-binding</keyword>
<dbReference type="CDD" id="cd24008">
    <property type="entry name" value="ASKHA_NBD_GLK"/>
    <property type="match status" value="1"/>
</dbReference>
<keyword evidence="3" id="KW-0324">Glycolysis</keyword>
<keyword evidence="2 3" id="KW-0418">Kinase</keyword>
<dbReference type="GO" id="GO:0005524">
    <property type="term" value="F:ATP binding"/>
    <property type="evidence" value="ECO:0007669"/>
    <property type="project" value="UniProtKB-UniRule"/>
</dbReference>
<dbReference type="InterPro" id="IPR003836">
    <property type="entry name" value="Glucokinase"/>
</dbReference>
<sequence length="332" mass="35684">MTKLLAGDIGGTKTILRLNHFQAGKTQTLAEATYPSAEYPHLNAIVQTFLAAAEDTSPQRACFAIAGPVTNNTAQLTNLPWQLDTEQMQQVLEIPHVHLINDFAAVGYGILALTPQDLHILQAAPVIPQQPVAVLGAGTGLGEAILVWQGQQYEVLPLEGGHTDFAARTDLEIGLLRYLQQRHGRVSVERVVSGQGIVAIYQYLRSTGLPESTQVKQEMQSQDVAAVVAHHALAHTDRLCEQALDMFVAAYGAEAGNLALKSLPYGGVYLAGGVGPKILPKLQDGIFIQNFLDKGRMRSLLAKMQVALILNPKVGLIGAALYAERLQQSASS</sequence>